<dbReference type="Proteomes" id="UP000321798">
    <property type="component" value="Unassembled WGS sequence"/>
</dbReference>
<dbReference type="GO" id="GO:0004222">
    <property type="term" value="F:metalloendopeptidase activity"/>
    <property type="evidence" value="ECO:0007669"/>
    <property type="project" value="TreeGrafter"/>
</dbReference>
<reference evidence="4 5" key="1">
    <citation type="submission" date="2019-07" db="EMBL/GenBank/DDBJ databases">
        <title>Whole genome shotgun sequence of Cellulomonas soli NBRC 109434.</title>
        <authorList>
            <person name="Hosoyama A."/>
            <person name="Uohara A."/>
            <person name="Ohji S."/>
            <person name="Ichikawa N."/>
        </authorList>
    </citation>
    <scope>NUCLEOTIDE SEQUENCE [LARGE SCALE GENOMIC DNA]</scope>
    <source>
        <strain evidence="4 5">NBRC 109434</strain>
    </source>
</reference>
<dbReference type="InterPro" id="IPR016047">
    <property type="entry name" value="M23ase_b-sheet_dom"/>
</dbReference>
<evidence type="ECO:0000313" key="5">
    <source>
        <dbReference type="Proteomes" id="UP000321798"/>
    </source>
</evidence>
<evidence type="ECO:0000256" key="2">
    <source>
        <dbReference type="SAM" id="MobiDB-lite"/>
    </source>
</evidence>
<dbReference type="PANTHER" id="PTHR21666:SF289">
    <property type="entry name" value="L-ALA--D-GLU ENDOPEPTIDASE"/>
    <property type="match status" value="1"/>
</dbReference>
<dbReference type="OrthoDB" id="5245088at2"/>
<dbReference type="Gene3D" id="2.70.70.10">
    <property type="entry name" value="Glucose Permease (Domain IIA)"/>
    <property type="match status" value="1"/>
</dbReference>
<feature type="compositionally biased region" description="Low complexity" evidence="2">
    <location>
        <begin position="34"/>
        <end position="53"/>
    </location>
</feature>
<dbReference type="InterPro" id="IPR011055">
    <property type="entry name" value="Dup_hybrid_motif"/>
</dbReference>
<dbReference type="SUPFAM" id="SSF51261">
    <property type="entry name" value="Duplicated hybrid motif"/>
    <property type="match status" value="1"/>
</dbReference>
<feature type="region of interest" description="Disordered" evidence="2">
    <location>
        <begin position="34"/>
        <end position="56"/>
    </location>
</feature>
<dbReference type="InterPro" id="IPR050570">
    <property type="entry name" value="Cell_wall_metabolism_enzyme"/>
</dbReference>
<keyword evidence="1" id="KW-0732">Signal</keyword>
<proteinExistence type="predicted"/>
<dbReference type="EMBL" id="BKAL01000003">
    <property type="protein sequence ID" value="GEP68513.1"/>
    <property type="molecule type" value="Genomic_DNA"/>
</dbReference>
<dbReference type="PANTHER" id="PTHR21666">
    <property type="entry name" value="PEPTIDASE-RELATED"/>
    <property type="match status" value="1"/>
</dbReference>
<evidence type="ECO:0000313" key="4">
    <source>
        <dbReference type="EMBL" id="GEP68513.1"/>
    </source>
</evidence>
<gene>
    <name evidence="4" type="ORF">CSO01_12280</name>
</gene>
<feature type="domain" description="M23ase beta-sheet core" evidence="3">
    <location>
        <begin position="73"/>
        <end position="170"/>
    </location>
</feature>
<dbReference type="CDD" id="cd12797">
    <property type="entry name" value="M23_peptidase"/>
    <property type="match status" value="1"/>
</dbReference>
<keyword evidence="5" id="KW-1185">Reference proteome</keyword>
<evidence type="ECO:0000259" key="3">
    <source>
        <dbReference type="Pfam" id="PF01551"/>
    </source>
</evidence>
<comment type="caution">
    <text evidence="4">The sequence shown here is derived from an EMBL/GenBank/DDBJ whole genome shotgun (WGS) entry which is preliminary data.</text>
</comment>
<evidence type="ECO:0000256" key="1">
    <source>
        <dbReference type="ARBA" id="ARBA00022729"/>
    </source>
</evidence>
<dbReference type="Pfam" id="PF01551">
    <property type="entry name" value="Peptidase_M23"/>
    <property type="match status" value="1"/>
</dbReference>
<protein>
    <recommendedName>
        <fullName evidence="3">M23ase beta-sheet core domain-containing protein</fullName>
    </recommendedName>
</protein>
<dbReference type="AlphaFoldDB" id="A0A512PBC6"/>
<name>A0A512PBC6_9CELL</name>
<dbReference type="RefSeq" id="WP_146952250.1">
    <property type="nucleotide sequence ID" value="NZ_BAABBJ010000009.1"/>
</dbReference>
<organism evidence="4 5">
    <name type="scientific">Cellulomonas soli</name>
    <dbReference type="NCBI Taxonomy" id="931535"/>
    <lineage>
        <taxon>Bacteria</taxon>
        <taxon>Bacillati</taxon>
        <taxon>Actinomycetota</taxon>
        <taxon>Actinomycetes</taxon>
        <taxon>Micrococcales</taxon>
        <taxon>Cellulomonadaceae</taxon>
        <taxon>Cellulomonas</taxon>
    </lineage>
</organism>
<sequence length="186" mass="18482">MASPLPGARGRPALVGTLALLVGGILPGLAAADASPTPASPGTTTSPAYAAPTDGAPTLLRPFERPAEVWAPGHRGVDLAAEPGSRVLAPVDGTVSFAGPVAGRGIVTVVDADGLRSSLEPVDPVVATGQGVHRGDVVATVSTDAAASSHCAPATCLHWGVRRGTDYLDPMDLLGAPGPVVLLPDR</sequence>
<accession>A0A512PBC6</accession>